<dbReference type="GO" id="GO:0000049">
    <property type="term" value="F:tRNA binding"/>
    <property type="evidence" value="ECO:0007669"/>
    <property type="project" value="InterPro"/>
</dbReference>
<dbReference type="Pfam" id="PF19302">
    <property type="entry name" value="DUF5915"/>
    <property type="match status" value="1"/>
</dbReference>
<keyword evidence="2" id="KW-0547">Nucleotide-binding</keyword>
<dbReference type="InterPro" id="IPR002300">
    <property type="entry name" value="aa-tRNA-synth_Ia"/>
</dbReference>
<sequence>MFEKVTDAKFLAGEHEVLKFWTERDIFGKLRQQNVGKTKWSFLDGPITANNPMGVHHAWGRTYKDAYQRFHAMRGEELRYQNGFDCQGLWVEVEVQKEFGLDTKEDIHKFGVDCFVHECKKRVLRFAARQTEQSVRLGYWMDWDLPDTLRKLADGIGTDEQLSIDTPTGETVTGTAEELVAKLGTPQWGGSYFTFSTENNETIWTFLKKCFDRKKVYRGYDVMPWGGKTGSAYSQMEVNDGRKLTTHRSVFVRFPLIDRVVSDQSSVVSGEETDNRKLTTENSPQEYLLVWTTTPWTLTSNVAAAVNPELDYIRIKAKKDGAIYYFAKDNLESKRAEREFKEGFGRPEWAWPKGVSKLKTLAQIFKEQGGYEEQGTVKGAEMIGWRYCGVFDDLQAQQTPGGVPEDPRMIEKTGVGCHAVIDGGRDTKGNPNVTAGEGTGIVHIAPGCGDIDHKMGEENGLVAIAPLDEAARFMDGFGDFTGMDATDPATAKLVFEKLKAGGFHVADEEYPHIYPHCWRTGTELIFRLVDEWFIDMDWRDEIKAVVDEITWLPESIQGKERENEWLTNMRDWMISKKRFWGLALPIWINPDDPTDFEVIGSLEELKERAVEGWDAFEGHTPHKPWIDAVKIKSEKTGTVLSRIEDVGNPWLDAGITPFSTMGYNHNREEWEKWYPADFVTECFPGQFRNWFYSLLALSTMMRHDETDDPKLKRPFKTLLGHRLVMDERGQPMHKSDGTAIWFEEAAEQLGVDTLRWMYLSQSPAQDLRFGTRHPDQPTEITTPEGKIKQTKDGFETCLVTSGPADETRRQILIPLWNSYSFFVNYARLDEFDPSATPIPVKVRPEGDRWILSELQHLIRRSNDAYAAFDAQSACDAAEFFIDDLSNWYIRRNRRRFWRGKGENDTDKNAAYQTLYHVLVELTKVLAPAIPFLSERVYQNLVRGVDDAAPESVHLCEYPQPDESLENEQLRFNAATAQKVVKLGHKLREEAGHRVRQPLGELRYTAGDKEAKAIEHLSDVIADELNVKELTRSESLGDIVKYTYKPNLKTLGPKYGKLLGKIRKELPGIDPALLEPLRAQLPVALMLAGEQVELGPEDVMIGTEQSTEWVAGDDEGVQVALSTHLTDDLIHEGIARDFVRQVQQMRKEADLEIENRITIQFHTQSDDVSEALENWSDYIRNETLADSLVLGDTKAGAKEVPVGNTEVSILVCKV</sequence>
<dbReference type="GO" id="GO:0006428">
    <property type="term" value="P:isoleucyl-tRNA aminoacylation"/>
    <property type="evidence" value="ECO:0007669"/>
    <property type="project" value="TreeGrafter"/>
</dbReference>
<dbReference type="EMBL" id="CP036316">
    <property type="protein sequence ID" value="QDT65497.1"/>
    <property type="molecule type" value="Genomic_DNA"/>
</dbReference>
<dbReference type="AlphaFoldDB" id="A0A517TAV0"/>
<dbReference type="Gene3D" id="3.90.740.10">
    <property type="entry name" value="Valyl/Leucyl/Isoleucyl-tRNA synthetase, editing domain"/>
    <property type="match status" value="1"/>
</dbReference>
<dbReference type="EC" id="6.1.1.5" evidence="9"/>
<keyword evidence="4" id="KW-0648">Protein biosynthesis</keyword>
<keyword evidence="1 9" id="KW-0436">Ligase</keyword>
<dbReference type="GO" id="GO:0002161">
    <property type="term" value="F:aminoacyl-tRNA deacylase activity"/>
    <property type="evidence" value="ECO:0007669"/>
    <property type="project" value="InterPro"/>
</dbReference>
<evidence type="ECO:0000256" key="3">
    <source>
        <dbReference type="ARBA" id="ARBA00022840"/>
    </source>
</evidence>
<dbReference type="KEGG" id="chya:V22_27510"/>
<dbReference type="Proteomes" id="UP000319976">
    <property type="component" value="Chromosome"/>
</dbReference>
<dbReference type="RefSeq" id="WP_145263550.1">
    <property type="nucleotide sequence ID" value="NZ_CP036316.1"/>
</dbReference>
<evidence type="ECO:0000313" key="10">
    <source>
        <dbReference type="Proteomes" id="UP000319976"/>
    </source>
</evidence>
<dbReference type="InterPro" id="IPR014729">
    <property type="entry name" value="Rossmann-like_a/b/a_fold"/>
</dbReference>
<reference evidence="9 10" key="1">
    <citation type="submission" date="2019-02" db="EMBL/GenBank/DDBJ databases">
        <title>Deep-cultivation of Planctomycetes and their phenomic and genomic characterization uncovers novel biology.</title>
        <authorList>
            <person name="Wiegand S."/>
            <person name="Jogler M."/>
            <person name="Boedeker C."/>
            <person name="Pinto D."/>
            <person name="Vollmers J."/>
            <person name="Rivas-Marin E."/>
            <person name="Kohn T."/>
            <person name="Peeters S.H."/>
            <person name="Heuer A."/>
            <person name="Rast P."/>
            <person name="Oberbeckmann S."/>
            <person name="Bunk B."/>
            <person name="Jeske O."/>
            <person name="Meyerdierks A."/>
            <person name="Storesund J.E."/>
            <person name="Kallscheuer N."/>
            <person name="Luecker S."/>
            <person name="Lage O.M."/>
            <person name="Pohl T."/>
            <person name="Merkel B.J."/>
            <person name="Hornburger P."/>
            <person name="Mueller R.-W."/>
            <person name="Bruemmer F."/>
            <person name="Labrenz M."/>
            <person name="Spormann A.M."/>
            <person name="Op den Camp H."/>
            <person name="Overmann J."/>
            <person name="Amann R."/>
            <person name="Jetten M.S.M."/>
            <person name="Mascher T."/>
            <person name="Medema M.H."/>
            <person name="Devos D.P."/>
            <person name="Kaster A.-K."/>
            <person name="Ovreas L."/>
            <person name="Rohde M."/>
            <person name="Galperin M.Y."/>
            <person name="Jogler C."/>
        </authorList>
    </citation>
    <scope>NUCLEOTIDE SEQUENCE [LARGE SCALE GENOMIC DNA]</scope>
    <source>
        <strain evidence="9 10">V22</strain>
    </source>
</reference>
<evidence type="ECO:0000259" key="8">
    <source>
        <dbReference type="Pfam" id="PF08264"/>
    </source>
</evidence>
<gene>
    <name evidence="9" type="primary">ileS</name>
    <name evidence="9" type="ORF">V22_27510</name>
</gene>
<dbReference type="SUPFAM" id="SSF50677">
    <property type="entry name" value="ValRS/IleRS/LeuRS editing domain"/>
    <property type="match status" value="1"/>
</dbReference>
<keyword evidence="5" id="KW-0030">Aminoacyl-tRNA synthetase</keyword>
<dbReference type="Gene3D" id="3.40.50.620">
    <property type="entry name" value="HUPs"/>
    <property type="match status" value="2"/>
</dbReference>
<dbReference type="Pfam" id="PF00133">
    <property type="entry name" value="tRNA-synt_1"/>
    <property type="match status" value="2"/>
</dbReference>
<dbReference type="GO" id="GO:0004822">
    <property type="term" value="F:isoleucine-tRNA ligase activity"/>
    <property type="evidence" value="ECO:0007669"/>
    <property type="project" value="UniProtKB-EC"/>
</dbReference>
<name>A0A517TAV0_9PLAN</name>
<evidence type="ECO:0000256" key="1">
    <source>
        <dbReference type="ARBA" id="ARBA00022598"/>
    </source>
</evidence>
<accession>A0A517TAV0</accession>
<dbReference type="SUPFAM" id="SSF52374">
    <property type="entry name" value="Nucleotidylyl transferase"/>
    <property type="match status" value="1"/>
</dbReference>
<dbReference type="Pfam" id="PF08264">
    <property type="entry name" value="Anticodon_1"/>
    <property type="match status" value="1"/>
</dbReference>
<dbReference type="InterPro" id="IPR013155">
    <property type="entry name" value="M/V/L/I-tRNA-synth_anticd-bd"/>
</dbReference>
<organism evidence="9 10">
    <name type="scientific">Calycomorphotria hydatis</name>
    <dbReference type="NCBI Taxonomy" id="2528027"/>
    <lineage>
        <taxon>Bacteria</taxon>
        <taxon>Pseudomonadati</taxon>
        <taxon>Planctomycetota</taxon>
        <taxon>Planctomycetia</taxon>
        <taxon>Planctomycetales</taxon>
        <taxon>Planctomycetaceae</taxon>
        <taxon>Calycomorphotria</taxon>
    </lineage>
</organism>
<dbReference type="PANTHER" id="PTHR42780">
    <property type="entry name" value="SOLEUCYL-TRNA SYNTHETASE"/>
    <property type="match status" value="1"/>
</dbReference>
<evidence type="ECO:0000256" key="5">
    <source>
        <dbReference type="ARBA" id="ARBA00023146"/>
    </source>
</evidence>
<dbReference type="InterPro" id="IPR009080">
    <property type="entry name" value="tRNAsynth_Ia_anticodon-bd"/>
</dbReference>
<keyword evidence="3" id="KW-0067">ATP-binding</keyword>
<dbReference type="GO" id="GO:0005524">
    <property type="term" value="F:ATP binding"/>
    <property type="evidence" value="ECO:0007669"/>
    <property type="project" value="UniProtKB-KW"/>
</dbReference>
<feature type="domain" description="Aminoacyl-tRNA synthetase class Ia" evidence="7">
    <location>
        <begin position="176"/>
        <end position="768"/>
    </location>
</feature>
<evidence type="ECO:0000256" key="2">
    <source>
        <dbReference type="ARBA" id="ARBA00022741"/>
    </source>
</evidence>
<evidence type="ECO:0000313" key="9">
    <source>
        <dbReference type="EMBL" id="QDT65497.1"/>
    </source>
</evidence>
<dbReference type="PANTHER" id="PTHR42780:SF1">
    <property type="entry name" value="ISOLEUCINE--TRNA LIGASE, CYTOPLASMIC"/>
    <property type="match status" value="1"/>
</dbReference>
<evidence type="ECO:0000256" key="6">
    <source>
        <dbReference type="ARBA" id="ARBA00048359"/>
    </source>
</evidence>
<dbReference type="OrthoDB" id="9810365at2"/>
<protein>
    <submittedName>
        <fullName evidence="9">Isoleucine--tRNA ligase</fullName>
        <ecNumber evidence="9">6.1.1.5</ecNumber>
    </submittedName>
</protein>
<evidence type="ECO:0000256" key="4">
    <source>
        <dbReference type="ARBA" id="ARBA00022917"/>
    </source>
</evidence>
<dbReference type="InterPro" id="IPR033709">
    <property type="entry name" value="Anticodon_Ile_ABEc"/>
</dbReference>
<dbReference type="InterPro" id="IPR023586">
    <property type="entry name" value="Ile-tRNA-ligase_type2"/>
</dbReference>
<dbReference type="CDD" id="cd07961">
    <property type="entry name" value="Anticodon_Ia_Ile_ABEc"/>
    <property type="match status" value="1"/>
</dbReference>
<proteinExistence type="predicted"/>
<feature type="domain" description="Methionyl/Valyl/Leucyl/Isoleucyl-tRNA synthetase anticodon-binding" evidence="8">
    <location>
        <begin position="847"/>
        <end position="996"/>
    </location>
</feature>
<dbReference type="SUPFAM" id="SSF47323">
    <property type="entry name" value="Anticodon-binding domain of a subclass of class I aminoacyl-tRNA synthetases"/>
    <property type="match status" value="2"/>
</dbReference>
<dbReference type="InterPro" id="IPR009008">
    <property type="entry name" value="Val/Leu/Ile-tRNA-synth_edit"/>
</dbReference>
<comment type="catalytic activity">
    <reaction evidence="6">
        <text>tRNA(Ile) + L-isoleucine + ATP = L-isoleucyl-tRNA(Ile) + AMP + diphosphate</text>
        <dbReference type="Rhea" id="RHEA:11060"/>
        <dbReference type="Rhea" id="RHEA-COMP:9666"/>
        <dbReference type="Rhea" id="RHEA-COMP:9695"/>
        <dbReference type="ChEBI" id="CHEBI:30616"/>
        <dbReference type="ChEBI" id="CHEBI:33019"/>
        <dbReference type="ChEBI" id="CHEBI:58045"/>
        <dbReference type="ChEBI" id="CHEBI:78442"/>
        <dbReference type="ChEBI" id="CHEBI:78528"/>
        <dbReference type="ChEBI" id="CHEBI:456215"/>
        <dbReference type="EC" id="6.1.1.5"/>
    </reaction>
</comment>
<evidence type="ECO:0000259" key="7">
    <source>
        <dbReference type="Pfam" id="PF00133"/>
    </source>
</evidence>
<keyword evidence="10" id="KW-1185">Reference proteome</keyword>
<dbReference type="Gene3D" id="1.10.730.10">
    <property type="entry name" value="Isoleucyl-tRNA Synthetase, Domain 1"/>
    <property type="match status" value="1"/>
</dbReference>
<feature type="domain" description="Aminoacyl-tRNA synthetase class Ia" evidence="7">
    <location>
        <begin position="17"/>
        <end position="146"/>
    </location>
</feature>